<dbReference type="PANTHER" id="PTHR34698">
    <property type="entry name" value="5-OXOPROLINASE SUBUNIT B"/>
    <property type="match status" value="1"/>
</dbReference>
<dbReference type="SUPFAM" id="SSF160467">
    <property type="entry name" value="PH0987 N-terminal domain-like"/>
    <property type="match status" value="1"/>
</dbReference>
<dbReference type="InterPro" id="IPR010016">
    <property type="entry name" value="PxpB"/>
</dbReference>
<organism evidence="5 6">
    <name type="scientific">Algibacter aquimarinus</name>
    <dbReference type="NCBI Taxonomy" id="1136748"/>
    <lineage>
        <taxon>Bacteria</taxon>
        <taxon>Pseudomonadati</taxon>
        <taxon>Bacteroidota</taxon>
        <taxon>Flavobacteriia</taxon>
        <taxon>Flavobacteriales</taxon>
        <taxon>Flavobacteriaceae</taxon>
        <taxon>Algibacter</taxon>
    </lineage>
</organism>
<evidence type="ECO:0000256" key="3">
    <source>
        <dbReference type="ARBA" id="ARBA00022840"/>
    </source>
</evidence>
<sequence length="243" mass="27751">MSFELKYKPFGESAILIEWPSRIDKGILKNITLFKDKIQQKSTEYILEIKLSYNSLLVIYKFEIIDFKKKVKSLKNIYNSGFSEDEIISKTWYIPVCYDDSFGLDLEHMSKTKDISKSKIIEYHSKGLYTVYFIGFLPGFLYLGGLNEALHYPRKSSPRLEIEKGAVAIGESQTGIYPDVSPGGWNIIGNSPINFFDVSKTEPCFAKPGDFIKFFSVSIKKYNDIKTLVNAGVYELKSEVVYG</sequence>
<keyword evidence="1" id="KW-0547">Nucleotide-binding</keyword>
<keyword evidence="6" id="KW-1185">Reference proteome</keyword>
<dbReference type="Gene3D" id="3.30.1360.40">
    <property type="match status" value="1"/>
</dbReference>
<dbReference type="Pfam" id="PF02682">
    <property type="entry name" value="CT_C_D"/>
    <property type="match status" value="1"/>
</dbReference>
<comment type="caution">
    <text evidence="5">The sequence shown here is derived from an EMBL/GenBank/DDBJ whole genome shotgun (WGS) entry which is preliminary data.</text>
</comment>
<reference evidence="6" key="1">
    <citation type="journal article" date="2019" name="Int. J. Syst. Evol. Microbiol.">
        <title>The Global Catalogue of Microorganisms (GCM) 10K type strain sequencing project: providing services to taxonomists for standard genome sequencing and annotation.</title>
        <authorList>
            <consortium name="The Broad Institute Genomics Platform"/>
            <consortium name="The Broad Institute Genome Sequencing Center for Infectious Disease"/>
            <person name="Wu L."/>
            <person name="Ma J."/>
        </authorList>
    </citation>
    <scope>NUCLEOTIDE SEQUENCE [LARGE SCALE GENOMIC DNA]</scope>
    <source>
        <strain evidence="6">JCM 18287</strain>
    </source>
</reference>
<proteinExistence type="predicted"/>
<dbReference type="EMBL" id="BAABJK010000006">
    <property type="protein sequence ID" value="GAA4970283.1"/>
    <property type="molecule type" value="Genomic_DNA"/>
</dbReference>
<protein>
    <submittedName>
        <fullName evidence="5">5-oxoprolinase subunit PxpB</fullName>
    </submittedName>
</protein>
<dbReference type="SMART" id="SM00796">
    <property type="entry name" value="AHS1"/>
    <property type="match status" value="1"/>
</dbReference>
<dbReference type="PANTHER" id="PTHR34698:SF2">
    <property type="entry name" value="5-OXOPROLINASE SUBUNIT B"/>
    <property type="match status" value="1"/>
</dbReference>
<name>A0ABP9HGK4_9FLAO</name>
<dbReference type="InterPro" id="IPR003833">
    <property type="entry name" value="CT_C_D"/>
</dbReference>
<keyword evidence="3" id="KW-0067">ATP-binding</keyword>
<evidence type="ECO:0000313" key="5">
    <source>
        <dbReference type="EMBL" id="GAA4970283.1"/>
    </source>
</evidence>
<evidence type="ECO:0000259" key="4">
    <source>
        <dbReference type="SMART" id="SM00796"/>
    </source>
</evidence>
<evidence type="ECO:0000313" key="6">
    <source>
        <dbReference type="Proteomes" id="UP001501692"/>
    </source>
</evidence>
<gene>
    <name evidence="5" type="primary">pxpB</name>
    <name evidence="5" type="ORF">GCM10023315_20130</name>
</gene>
<dbReference type="Proteomes" id="UP001501692">
    <property type="component" value="Unassembled WGS sequence"/>
</dbReference>
<feature type="domain" description="Carboxyltransferase" evidence="4">
    <location>
        <begin position="5"/>
        <end position="206"/>
    </location>
</feature>
<accession>A0ABP9HGK4</accession>
<evidence type="ECO:0000256" key="2">
    <source>
        <dbReference type="ARBA" id="ARBA00022801"/>
    </source>
</evidence>
<dbReference type="NCBIfam" id="TIGR00370">
    <property type="entry name" value="5-oxoprolinase subunit PxpB"/>
    <property type="match status" value="1"/>
</dbReference>
<dbReference type="SUPFAM" id="SSF50891">
    <property type="entry name" value="Cyclophilin-like"/>
    <property type="match status" value="1"/>
</dbReference>
<evidence type="ECO:0000256" key="1">
    <source>
        <dbReference type="ARBA" id="ARBA00022741"/>
    </source>
</evidence>
<dbReference type="Gene3D" id="2.40.100.10">
    <property type="entry name" value="Cyclophilin-like"/>
    <property type="match status" value="1"/>
</dbReference>
<dbReference type="InterPro" id="IPR029000">
    <property type="entry name" value="Cyclophilin-like_dom_sf"/>
</dbReference>
<keyword evidence="2" id="KW-0378">Hydrolase</keyword>
<dbReference type="RefSeq" id="WP_345167966.1">
    <property type="nucleotide sequence ID" value="NZ_BAABJK010000006.1"/>
</dbReference>